<evidence type="ECO:0000256" key="2">
    <source>
        <dbReference type="SAM" id="MobiDB-lite"/>
    </source>
</evidence>
<dbReference type="AlphaFoldDB" id="A0A8B9HRE6"/>
<feature type="coiled-coil region" evidence="1">
    <location>
        <begin position="431"/>
        <end position="461"/>
    </location>
</feature>
<evidence type="ECO:0000256" key="1">
    <source>
        <dbReference type="SAM" id="Coils"/>
    </source>
</evidence>
<dbReference type="Proteomes" id="UP000694621">
    <property type="component" value="Unplaced"/>
</dbReference>
<dbReference type="PANTHER" id="PTHR19321">
    <property type="entry name" value="PROTEIN REGULATOR OF CYTOKINESIS 1 PRC1-RELATED"/>
    <property type="match status" value="1"/>
</dbReference>
<dbReference type="PANTHER" id="PTHR19321:SF1">
    <property type="entry name" value="PROTEIN REGULATOR OF CYTOKINESIS 1"/>
    <property type="match status" value="1"/>
</dbReference>
<organism evidence="3 4">
    <name type="scientific">Astyanax mexicanus</name>
    <name type="common">Blind cave fish</name>
    <name type="synonym">Astyanax fasciatus mexicanus</name>
    <dbReference type="NCBI Taxonomy" id="7994"/>
    <lineage>
        <taxon>Eukaryota</taxon>
        <taxon>Metazoa</taxon>
        <taxon>Chordata</taxon>
        <taxon>Craniata</taxon>
        <taxon>Vertebrata</taxon>
        <taxon>Euteleostomi</taxon>
        <taxon>Actinopterygii</taxon>
        <taxon>Neopterygii</taxon>
        <taxon>Teleostei</taxon>
        <taxon>Ostariophysi</taxon>
        <taxon>Characiformes</taxon>
        <taxon>Characoidei</taxon>
        <taxon>Acestrorhamphidae</taxon>
        <taxon>Acestrorhamphinae</taxon>
        <taxon>Astyanax</taxon>
    </lineage>
</organism>
<feature type="region of interest" description="Disordered" evidence="2">
    <location>
        <begin position="467"/>
        <end position="495"/>
    </location>
</feature>
<feature type="region of interest" description="Disordered" evidence="2">
    <location>
        <begin position="510"/>
        <end position="545"/>
    </location>
</feature>
<dbReference type="RefSeq" id="XP_007235103.2">
    <property type="nucleotide sequence ID" value="XM_007235041.4"/>
</dbReference>
<dbReference type="KEGG" id="amex:103032078"/>
<dbReference type="GO" id="GO:0008017">
    <property type="term" value="F:microtubule binding"/>
    <property type="evidence" value="ECO:0007669"/>
    <property type="project" value="InterPro"/>
</dbReference>
<dbReference type="Gene3D" id="1.20.58.1520">
    <property type="match status" value="1"/>
</dbReference>
<keyword evidence="1" id="KW-0175">Coiled coil</keyword>
<sequence length="604" mass="70287">MRKSEVHAAESVACLNKALTHLRDIWEEIGIPEDQRVQRTDAVRMHVKNLLTMMIEEEEGLKKRLLSSIGTCRKELDTLCEELQLPPFEEEDGLTMLQLESVIRTHLKVMLKQKTQRMNELKDLIQQDRELCDILCDNPYAISPDRVPSAEQLKDYSQHIATRNQEKERRHAEFVTIKRQIVLCMEDLDQMPDTSFERDVVCEDEEAFCLSTENITALKVLLNQLENRKAENEALCVSYRDRIGELWERLQIPQDERDSIAEHMKSSKKKNMEALHAELERLKELKMKNMQSVIETIRAEIALLWEKCFYSLEQRQAFVPYYSDDFSEELLAMHEEEEQRLKQHYEHHRELYDGVTNWQNNWTLYQTLEKKATDPSRFNNRGGNLLREEKQRADLQKSLPKLEKSLKTQIEQWEAEQGTQFLVNGQHFMQYVEEQWNLHHLEKEREKLERQMKKSKQTEEDMLYGTSLRTPTKRRLAGTPTPGKSRKMNTTSSISSASCNTTLRSICYSPSMRPPLSASKVGTGLRTPARGRTPRGLERNKENLSQLSGALRTMTSSPHRSNYSINSVASSYSEFARDCVNIESTTVSSESSLRPHTPTAKLEF</sequence>
<dbReference type="OrthoDB" id="642895at2759"/>
<feature type="coiled-coil region" evidence="1">
    <location>
        <begin position="215"/>
        <end position="289"/>
    </location>
</feature>
<accession>A0A8B9HRE6</accession>
<proteinExistence type="predicted"/>
<dbReference type="GeneID" id="103032078"/>
<dbReference type="GO" id="GO:0005737">
    <property type="term" value="C:cytoplasm"/>
    <property type="evidence" value="ECO:0007669"/>
    <property type="project" value="TreeGrafter"/>
</dbReference>
<dbReference type="GO" id="GO:0051256">
    <property type="term" value="P:mitotic spindle midzone assembly"/>
    <property type="evidence" value="ECO:0007669"/>
    <property type="project" value="TreeGrafter"/>
</dbReference>
<evidence type="ECO:0000313" key="3">
    <source>
        <dbReference type="Ensembl" id="ENSAMXP00005016251.1"/>
    </source>
</evidence>
<name>A0A8B9HRE6_ASTMX</name>
<dbReference type="GO" id="GO:1990023">
    <property type="term" value="C:mitotic spindle midzone"/>
    <property type="evidence" value="ECO:0007669"/>
    <property type="project" value="TreeGrafter"/>
</dbReference>
<dbReference type="Ensembl" id="ENSAMXT00005017935.1">
    <property type="protein sequence ID" value="ENSAMXP00005016251.1"/>
    <property type="gene ID" value="ENSAMXG00005008459.1"/>
</dbReference>
<dbReference type="InterPro" id="IPR007145">
    <property type="entry name" value="MAP65_Ase1_PRC1"/>
</dbReference>
<evidence type="ECO:0000313" key="4">
    <source>
        <dbReference type="Proteomes" id="UP000694621"/>
    </source>
</evidence>
<protein>
    <submittedName>
        <fullName evidence="3">Protein regulator of cytokinesis 1</fullName>
    </submittedName>
</protein>
<dbReference type="Pfam" id="PF03999">
    <property type="entry name" value="MAP65_ASE1"/>
    <property type="match status" value="1"/>
</dbReference>
<reference evidence="3" key="1">
    <citation type="submission" date="2025-08" db="UniProtKB">
        <authorList>
            <consortium name="Ensembl"/>
        </authorList>
    </citation>
    <scope>IDENTIFICATION</scope>
</reference>